<dbReference type="AlphaFoldDB" id="A0AAD2GBT5"/>
<proteinExistence type="predicted"/>
<reference evidence="2" key="1">
    <citation type="submission" date="2023-08" db="EMBL/GenBank/DDBJ databases">
        <authorList>
            <person name="Audoor S."/>
            <person name="Bilcke G."/>
        </authorList>
    </citation>
    <scope>NUCLEOTIDE SEQUENCE</scope>
</reference>
<evidence type="ECO:0000313" key="2">
    <source>
        <dbReference type="EMBL" id="CAJ1968664.1"/>
    </source>
</evidence>
<keyword evidence="3" id="KW-1185">Reference proteome</keyword>
<accession>A0AAD2GBT5</accession>
<sequence>MADQQDEAFTNIAQTLQLLQQMLAAQAAAPIAVPAAAAPPAVAGSTAVAQASAPLRTSWAGVLEELFQFVLLIQTRAAEVKWDAPSPNGILTYGTNHLLSDYHSISLATLQAEHTARVDPRAIQNSRCLYNCLASSITGDLRIEIFGQPGNLPTHGDGPSLFKRMIDTTAAASLQVSSNAIQDLLNLDPGDYKFDMTAVNSQIIGLFTLATTAARLMPDSERCFYIFNTYRKIKQPQDFVNWTNSKADAFSEGTLAAPAGTPTLHQWLMTQAALKCRRLQADKSANHLWRTTTTRQDINGDFVAMIAPILAAQKGKGVDKKGGKGKTNPKTPATEDKLPPFVRHFKKPESEGGTPYVIGDTKTYNTTTWHFCGCPKHRSNLKWHTHPTADCKIRKAWLEEKAAAAAEANAGDVQSEIPIEEGSAASNATSGVTALLANALSMIGDDDALHDVISEALSALHQT</sequence>
<evidence type="ECO:0000313" key="3">
    <source>
        <dbReference type="Proteomes" id="UP001295423"/>
    </source>
</evidence>
<dbReference type="EMBL" id="CAKOGP040002399">
    <property type="protein sequence ID" value="CAJ1968664.1"/>
    <property type="molecule type" value="Genomic_DNA"/>
</dbReference>
<protein>
    <submittedName>
        <fullName evidence="2">Uncharacterized protein</fullName>
    </submittedName>
</protein>
<gene>
    <name evidence="2" type="ORF">CYCCA115_LOCUS23343</name>
</gene>
<dbReference type="Proteomes" id="UP001295423">
    <property type="component" value="Unassembled WGS sequence"/>
</dbReference>
<comment type="caution">
    <text evidence="2">The sequence shown here is derived from an EMBL/GenBank/DDBJ whole genome shotgun (WGS) entry which is preliminary data.</text>
</comment>
<name>A0AAD2GBT5_9STRA</name>
<evidence type="ECO:0000256" key="1">
    <source>
        <dbReference type="SAM" id="MobiDB-lite"/>
    </source>
</evidence>
<feature type="region of interest" description="Disordered" evidence="1">
    <location>
        <begin position="316"/>
        <end position="338"/>
    </location>
</feature>
<organism evidence="2 3">
    <name type="scientific">Cylindrotheca closterium</name>
    <dbReference type="NCBI Taxonomy" id="2856"/>
    <lineage>
        <taxon>Eukaryota</taxon>
        <taxon>Sar</taxon>
        <taxon>Stramenopiles</taxon>
        <taxon>Ochrophyta</taxon>
        <taxon>Bacillariophyta</taxon>
        <taxon>Bacillariophyceae</taxon>
        <taxon>Bacillariophycidae</taxon>
        <taxon>Bacillariales</taxon>
        <taxon>Bacillariaceae</taxon>
        <taxon>Cylindrotheca</taxon>
    </lineage>
</organism>